<keyword evidence="1" id="KW-0472">Membrane</keyword>
<accession>A0AAV5EL84</accession>
<organism evidence="3 4">
    <name type="scientific">Eleusine coracana subsp. coracana</name>
    <dbReference type="NCBI Taxonomy" id="191504"/>
    <lineage>
        <taxon>Eukaryota</taxon>
        <taxon>Viridiplantae</taxon>
        <taxon>Streptophyta</taxon>
        <taxon>Embryophyta</taxon>
        <taxon>Tracheophyta</taxon>
        <taxon>Spermatophyta</taxon>
        <taxon>Magnoliopsida</taxon>
        <taxon>Liliopsida</taxon>
        <taxon>Poales</taxon>
        <taxon>Poaceae</taxon>
        <taxon>PACMAD clade</taxon>
        <taxon>Chloridoideae</taxon>
        <taxon>Cynodonteae</taxon>
        <taxon>Eleusininae</taxon>
        <taxon>Eleusine</taxon>
    </lineage>
</organism>
<dbReference type="Pfam" id="PF20705">
    <property type="entry name" value="DUF6821"/>
    <property type="match status" value="1"/>
</dbReference>
<evidence type="ECO:0000313" key="4">
    <source>
        <dbReference type="Proteomes" id="UP001054889"/>
    </source>
</evidence>
<protein>
    <recommendedName>
        <fullName evidence="2">DUF6821 domain-containing protein</fullName>
    </recommendedName>
</protein>
<evidence type="ECO:0000313" key="3">
    <source>
        <dbReference type="EMBL" id="GJN22951.1"/>
    </source>
</evidence>
<gene>
    <name evidence="3" type="primary">gb10561</name>
    <name evidence="3" type="ORF">PR202_gb10561</name>
</gene>
<dbReference type="EMBL" id="BQKI01000076">
    <property type="protein sequence ID" value="GJN22951.1"/>
    <property type="molecule type" value="Genomic_DNA"/>
</dbReference>
<dbReference type="AlphaFoldDB" id="A0AAV5EL84"/>
<proteinExistence type="predicted"/>
<dbReference type="PANTHER" id="PTHR33646">
    <property type="entry name" value="GB|AAF00631.1"/>
    <property type="match status" value="1"/>
</dbReference>
<reference evidence="3" key="2">
    <citation type="submission" date="2021-12" db="EMBL/GenBank/DDBJ databases">
        <title>Resequencing data analysis of finger millet.</title>
        <authorList>
            <person name="Hatakeyama M."/>
            <person name="Aluri S."/>
            <person name="Balachadran M.T."/>
            <person name="Sivarajan S.R."/>
            <person name="Poveda L."/>
            <person name="Shimizu-Inatsugi R."/>
            <person name="Schlapbach R."/>
            <person name="Sreeman S.M."/>
            <person name="Shimizu K.K."/>
        </authorList>
    </citation>
    <scope>NUCLEOTIDE SEQUENCE</scope>
</reference>
<evidence type="ECO:0000259" key="2">
    <source>
        <dbReference type="Pfam" id="PF20705"/>
    </source>
</evidence>
<dbReference type="InterPro" id="IPR045883">
    <property type="entry name" value="At4g13530-like"/>
</dbReference>
<feature type="transmembrane region" description="Helical" evidence="1">
    <location>
        <begin position="171"/>
        <end position="191"/>
    </location>
</feature>
<reference evidence="3" key="1">
    <citation type="journal article" date="2018" name="DNA Res.">
        <title>Multiple hybrid de novo genome assembly of finger millet, an orphan allotetraploid crop.</title>
        <authorList>
            <person name="Hatakeyama M."/>
            <person name="Aluri S."/>
            <person name="Balachadran M.T."/>
            <person name="Sivarajan S.R."/>
            <person name="Patrignani A."/>
            <person name="Gruter S."/>
            <person name="Poveda L."/>
            <person name="Shimizu-Inatsugi R."/>
            <person name="Baeten J."/>
            <person name="Francoijs K.J."/>
            <person name="Nataraja K.N."/>
            <person name="Reddy Y.A.N."/>
            <person name="Phadnis S."/>
            <person name="Ravikumar R.L."/>
            <person name="Schlapbach R."/>
            <person name="Sreeman S.M."/>
            <person name="Shimizu K.K."/>
        </authorList>
    </citation>
    <scope>NUCLEOTIDE SEQUENCE</scope>
</reference>
<keyword evidence="4" id="KW-1185">Reference proteome</keyword>
<evidence type="ECO:0000256" key="1">
    <source>
        <dbReference type="SAM" id="Phobius"/>
    </source>
</evidence>
<dbReference type="InterPro" id="IPR049224">
    <property type="entry name" value="DUF6821"/>
</dbReference>
<dbReference type="PANTHER" id="PTHR33646:SF2">
    <property type="entry name" value="F20H23.8 PROTEIN"/>
    <property type="match status" value="1"/>
</dbReference>
<dbReference type="Proteomes" id="UP001054889">
    <property type="component" value="Unassembled WGS sequence"/>
</dbReference>
<sequence length="250" mass="27458">MSRGASSMDATCFDEWEILPDHKSFFMDECSNVDGDVGAKDQLLLGANPVMVDMDHFTAASHRAPCGCVFDEEAKKPLLLPSEDVPVIEFEDNGVVQTELKREEAMSKVTEILISDAEEEEEVMKFPEGVKEVDQDEMLAKAAESDHLFTVEDEGVKNIGFSVGNLRIHGVGALCSFGVAAATFCVFLLGGKQQQTSHNHKIKLQMYADDQRIQRVMQQASRLNQTMSSVMGEASSARASISFGGHYHGF</sequence>
<name>A0AAV5EL84_ELECO</name>
<comment type="caution">
    <text evidence="3">The sequence shown here is derived from an EMBL/GenBank/DDBJ whole genome shotgun (WGS) entry which is preliminary data.</text>
</comment>
<keyword evidence="1" id="KW-1133">Transmembrane helix</keyword>
<keyword evidence="1" id="KW-0812">Transmembrane</keyword>
<feature type="domain" description="DUF6821" evidence="2">
    <location>
        <begin position="117"/>
        <end position="249"/>
    </location>
</feature>